<protein>
    <submittedName>
        <fullName evidence="2">MT-A70-domain-containing protein</fullName>
    </submittedName>
</protein>
<dbReference type="InterPro" id="IPR002052">
    <property type="entry name" value="DNA_methylase_N6_adenine_CS"/>
</dbReference>
<sequence>MATSETGETSRSAILYQNDDKDITLIDIPTSIALAQGRSDTLLSTQPLEEPIPLNYEPTTNKAKVNDSKHHPVHLASTVLHLGYKNVVERALREIHSHVSGSWCQPRKLKARVPKGGKTDMEIDDPEQELELRLREWAALEQRKGDDAAFDFQKMMAFLGAVSEPNATLPETVTHKWCMSYRSAREMNSDAQRAGSNLPKEPELEGVQEPWTSSFHNPEKHALDLAVFENATKSGQPVASAAYRFTIPPGASFFLSDSTHSESFRTSFRELTDEYTLPRHFDLVLLDPPWPNRSAKRSKGYEQVGGIPHTMKMLLKMDIDNYLEHNALVGVWITNKEALRDHMLGPGGLFEKWNIGLIEEWVWVKTTTQGEPMFDIDSLTRKPYEVLLLGRAAPNSWTTMGPAPAVKKRVIAAVPDIHSRKPCLKELLEPYMPDKQDYSVLEIFSRYLVSGWMSWGNEVLKFNNDQYW</sequence>
<dbReference type="Proteomes" id="UP000799753">
    <property type="component" value="Unassembled WGS sequence"/>
</dbReference>
<accession>A0A6A6RSG5</accession>
<dbReference type="Pfam" id="PF05063">
    <property type="entry name" value="MT-A70"/>
    <property type="match status" value="1"/>
</dbReference>
<evidence type="ECO:0000313" key="2">
    <source>
        <dbReference type="EMBL" id="KAF2636974.1"/>
    </source>
</evidence>
<dbReference type="PANTHER" id="PTHR12829">
    <property type="entry name" value="N6-ADENOSINE-METHYLTRANSFERASE"/>
    <property type="match status" value="1"/>
</dbReference>
<dbReference type="PROSITE" id="PS51143">
    <property type="entry name" value="MT_A70"/>
    <property type="match status" value="1"/>
</dbReference>
<dbReference type="AlphaFoldDB" id="A0A6A6RSG5"/>
<name>A0A6A6RSG5_9PLEO</name>
<dbReference type="EMBL" id="MU006795">
    <property type="protein sequence ID" value="KAF2636974.1"/>
    <property type="molecule type" value="Genomic_DNA"/>
</dbReference>
<gene>
    <name evidence="2" type="ORF">P280DRAFT_376176</name>
</gene>
<dbReference type="GO" id="GO:0005634">
    <property type="term" value="C:nucleus"/>
    <property type="evidence" value="ECO:0007669"/>
    <property type="project" value="TreeGrafter"/>
</dbReference>
<evidence type="ECO:0000313" key="3">
    <source>
        <dbReference type="Proteomes" id="UP000799753"/>
    </source>
</evidence>
<keyword evidence="3" id="KW-1185">Reference proteome</keyword>
<reference evidence="2" key="1">
    <citation type="journal article" date="2020" name="Stud. Mycol.">
        <title>101 Dothideomycetes genomes: a test case for predicting lifestyles and emergence of pathogens.</title>
        <authorList>
            <person name="Haridas S."/>
            <person name="Albert R."/>
            <person name="Binder M."/>
            <person name="Bloem J."/>
            <person name="Labutti K."/>
            <person name="Salamov A."/>
            <person name="Andreopoulos B."/>
            <person name="Baker S."/>
            <person name="Barry K."/>
            <person name="Bills G."/>
            <person name="Bluhm B."/>
            <person name="Cannon C."/>
            <person name="Castanera R."/>
            <person name="Culley D."/>
            <person name="Daum C."/>
            <person name="Ezra D."/>
            <person name="Gonzalez J."/>
            <person name="Henrissat B."/>
            <person name="Kuo A."/>
            <person name="Liang C."/>
            <person name="Lipzen A."/>
            <person name="Lutzoni F."/>
            <person name="Magnuson J."/>
            <person name="Mondo S."/>
            <person name="Nolan M."/>
            <person name="Ohm R."/>
            <person name="Pangilinan J."/>
            <person name="Park H.-J."/>
            <person name="Ramirez L."/>
            <person name="Alfaro M."/>
            <person name="Sun H."/>
            <person name="Tritt A."/>
            <person name="Yoshinaga Y."/>
            <person name="Zwiers L.-H."/>
            <person name="Turgeon B."/>
            <person name="Goodwin S."/>
            <person name="Spatafora J."/>
            <person name="Crous P."/>
            <person name="Grigoriev I."/>
        </authorList>
    </citation>
    <scope>NUCLEOTIDE SEQUENCE</scope>
    <source>
        <strain evidence="2">CBS 473.64</strain>
    </source>
</reference>
<dbReference type="SUPFAM" id="SSF53335">
    <property type="entry name" value="S-adenosyl-L-methionine-dependent methyltransferases"/>
    <property type="match status" value="1"/>
</dbReference>
<dbReference type="GO" id="GO:0032259">
    <property type="term" value="P:methylation"/>
    <property type="evidence" value="ECO:0007669"/>
    <property type="project" value="InterPro"/>
</dbReference>
<organism evidence="2 3">
    <name type="scientific">Massarina eburnea CBS 473.64</name>
    <dbReference type="NCBI Taxonomy" id="1395130"/>
    <lineage>
        <taxon>Eukaryota</taxon>
        <taxon>Fungi</taxon>
        <taxon>Dikarya</taxon>
        <taxon>Ascomycota</taxon>
        <taxon>Pezizomycotina</taxon>
        <taxon>Dothideomycetes</taxon>
        <taxon>Pleosporomycetidae</taxon>
        <taxon>Pleosporales</taxon>
        <taxon>Massarineae</taxon>
        <taxon>Massarinaceae</taxon>
        <taxon>Massarina</taxon>
    </lineage>
</organism>
<proteinExistence type="inferred from homology"/>
<dbReference type="PROSITE" id="PS00092">
    <property type="entry name" value="N6_MTASE"/>
    <property type="match status" value="1"/>
</dbReference>
<dbReference type="GO" id="GO:0008168">
    <property type="term" value="F:methyltransferase activity"/>
    <property type="evidence" value="ECO:0007669"/>
    <property type="project" value="InterPro"/>
</dbReference>
<dbReference type="InterPro" id="IPR029063">
    <property type="entry name" value="SAM-dependent_MTases_sf"/>
</dbReference>
<comment type="similarity">
    <text evidence="1">Belongs to the MT-A70-like family.</text>
</comment>
<feature type="non-terminal residue" evidence="2">
    <location>
        <position position="468"/>
    </location>
</feature>
<dbReference type="GO" id="GO:0003676">
    <property type="term" value="F:nucleic acid binding"/>
    <property type="evidence" value="ECO:0007669"/>
    <property type="project" value="InterPro"/>
</dbReference>
<dbReference type="InterPro" id="IPR007757">
    <property type="entry name" value="MT-A70-like"/>
</dbReference>
<dbReference type="OrthoDB" id="61116at2759"/>
<dbReference type="PANTHER" id="PTHR12829:SF4">
    <property type="entry name" value="N(6)-ADENINE-SPECIFIC METHYLTRANSFERASE METTL4"/>
    <property type="match status" value="1"/>
</dbReference>
<evidence type="ECO:0000256" key="1">
    <source>
        <dbReference type="PROSITE-ProRule" id="PRU00489"/>
    </source>
</evidence>